<feature type="active site" evidence="4">
    <location>
        <position position="134"/>
    </location>
</feature>
<evidence type="ECO:0000256" key="2">
    <source>
        <dbReference type="ARBA" id="ARBA00039140"/>
    </source>
</evidence>
<dbReference type="Gene3D" id="3.40.50.180">
    <property type="entry name" value="Methylesterase CheB, C-terminal domain"/>
    <property type="match status" value="1"/>
</dbReference>
<dbReference type="Pfam" id="PF01339">
    <property type="entry name" value="CheB_methylest"/>
    <property type="match status" value="1"/>
</dbReference>
<evidence type="ECO:0000259" key="6">
    <source>
        <dbReference type="PROSITE" id="PS50122"/>
    </source>
</evidence>
<feature type="active site" evidence="4">
    <location>
        <position position="14"/>
    </location>
</feature>
<gene>
    <name evidence="7" type="ORF">J2782_004035</name>
</gene>
<evidence type="ECO:0000256" key="1">
    <source>
        <dbReference type="ARBA" id="ARBA00022801"/>
    </source>
</evidence>
<reference evidence="7 8" key="1">
    <citation type="submission" date="2023-07" db="EMBL/GenBank/DDBJ databases">
        <title>Sorghum-associated microbial communities from plants grown in Nebraska, USA.</title>
        <authorList>
            <person name="Schachtman D."/>
        </authorList>
    </citation>
    <scope>NUCLEOTIDE SEQUENCE [LARGE SCALE GENOMIC DNA]</scope>
    <source>
        <strain evidence="7 8">DS1730</strain>
    </source>
</reference>
<comment type="catalytic activity">
    <reaction evidence="3">
        <text>[protein]-L-glutamate 5-O-methyl ester + H2O = L-glutamyl-[protein] + methanol + H(+)</text>
        <dbReference type="Rhea" id="RHEA:23236"/>
        <dbReference type="Rhea" id="RHEA-COMP:10208"/>
        <dbReference type="Rhea" id="RHEA-COMP:10311"/>
        <dbReference type="ChEBI" id="CHEBI:15377"/>
        <dbReference type="ChEBI" id="CHEBI:15378"/>
        <dbReference type="ChEBI" id="CHEBI:17790"/>
        <dbReference type="ChEBI" id="CHEBI:29973"/>
        <dbReference type="ChEBI" id="CHEBI:82795"/>
        <dbReference type="EC" id="3.1.1.61"/>
    </reaction>
</comment>
<sequence length="188" mass="19892">MTVSKTQAVVIGASAGAFDALSAILPSLPVTFGLPVMVVVHLPPDKRSLMAGLFRHKCILAVEEAEDKQPLCSGTIYFAPPDYHMLVERDNTLSLSKDAPVLYSRPSIDVLFESAADIFGPKLLGIVLTGGNEDGAKGLQSITAAGGKTLVQDPKSAFVPTMPEAAIRSCPDAKILSLEAIAQYLREV</sequence>
<keyword evidence="5" id="KW-0472">Membrane</keyword>
<dbReference type="PANTHER" id="PTHR42872:SF6">
    <property type="entry name" value="PROTEIN-GLUTAMATE METHYLESTERASE_PROTEIN-GLUTAMINE GLUTAMINASE"/>
    <property type="match status" value="1"/>
</dbReference>
<keyword evidence="4" id="KW-0145">Chemotaxis</keyword>
<dbReference type="EMBL" id="JAVDQT010000009">
    <property type="protein sequence ID" value="MDR6434284.1"/>
    <property type="molecule type" value="Genomic_DNA"/>
</dbReference>
<dbReference type="InterPro" id="IPR000673">
    <property type="entry name" value="Sig_transdc_resp-reg_Me-estase"/>
</dbReference>
<dbReference type="InterPro" id="IPR035909">
    <property type="entry name" value="CheB_C"/>
</dbReference>
<feature type="active site" evidence="4">
    <location>
        <position position="41"/>
    </location>
</feature>
<keyword evidence="5" id="KW-0812">Transmembrane</keyword>
<evidence type="ECO:0000313" key="7">
    <source>
        <dbReference type="EMBL" id="MDR6434284.1"/>
    </source>
</evidence>
<evidence type="ECO:0000313" key="8">
    <source>
        <dbReference type="Proteomes" id="UP001184614"/>
    </source>
</evidence>
<evidence type="ECO:0000256" key="4">
    <source>
        <dbReference type="PROSITE-ProRule" id="PRU00050"/>
    </source>
</evidence>
<dbReference type="EC" id="3.1.1.61" evidence="2"/>
<accession>A0ABU1ME17</accession>
<dbReference type="CDD" id="cd16433">
    <property type="entry name" value="CheB"/>
    <property type="match status" value="1"/>
</dbReference>
<dbReference type="GO" id="GO:0008984">
    <property type="term" value="F:protein-glutamate methylesterase activity"/>
    <property type="evidence" value="ECO:0007669"/>
    <property type="project" value="UniProtKB-EC"/>
</dbReference>
<keyword evidence="8" id="KW-1185">Reference proteome</keyword>
<dbReference type="Proteomes" id="UP001184614">
    <property type="component" value="Unassembled WGS sequence"/>
</dbReference>
<organism evidence="7 8">
    <name type="scientific">Brucella pseudogrignonensis</name>
    <dbReference type="NCBI Taxonomy" id="419475"/>
    <lineage>
        <taxon>Bacteria</taxon>
        <taxon>Pseudomonadati</taxon>
        <taxon>Pseudomonadota</taxon>
        <taxon>Alphaproteobacteria</taxon>
        <taxon>Hyphomicrobiales</taxon>
        <taxon>Brucellaceae</taxon>
        <taxon>Brucella/Ochrobactrum group</taxon>
        <taxon>Brucella</taxon>
    </lineage>
</organism>
<dbReference type="RefSeq" id="WP_310015653.1">
    <property type="nucleotide sequence ID" value="NZ_JAVDQT010000009.1"/>
</dbReference>
<protein>
    <recommendedName>
        <fullName evidence="2">protein-glutamate methylesterase</fullName>
        <ecNumber evidence="2">3.1.1.61</ecNumber>
    </recommendedName>
</protein>
<keyword evidence="1 4" id="KW-0378">Hydrolase</keyword>
<name>A0ABU1ME17_9HYPH</name>
<feature type="domain" description="CheB-type methylesterase" evidence="6">
    <location>
        <begin position="2"/>
        <end position="188"/>
    </location>
</feature>
<proteinExistence type="predicted"/>
<dbReference type="SUPFAM" id="SSF52738">
    <property type="entry name" value="Methylesterase CheB, C-terminal domain"/>
    <property type="match status" value="1"/>
</dbReference>
<comment type="caution">
    <text evidence="7">The sequence shown here is derived from an EMBL/GenBank/DDBJ whole genome shotgun (WGS) entry which is preliminary data.</text>
</comment>
<keyword evidence="5" id="KW-1133">Transmembrane helix</keyword>
<evidence type="ECO:0000256" key="3">
    <source>
        <dbReference type="ARBA" id="ARBA00048267"/>
    </source>
</evidence>
<feature type="transmembrane region" description="Helical" evidence="5">
    <location>
        <begin position="20"/>
        <end position="40"/>
    </location>
</feature>
<evidence type="ECO:0000256" key="5">
    <source>
        <dbReference type="SAM" id="Phobius"/>
    </source>
</evidence>
<dbReference type="PROSITE" id="PS50122">
    <property type="entry name" value="CHEB"/>
    <property type="match status" value="1"/>
</dbReference>
<dbReference type="PANTHER" id="PTHR42872">
    <property type="entry name" value="PROTEIN-GLUTAMATE METHYLESTERASE/PROTEIN-GLUTAMINE GLUTAMINASE"/>
    <property type="match status" value="1"/>
</dbReference>